<organism evidence="2 3">
    <name type="scientific">Microbulbifer marinus</name>
    <dbReference type="NCBI Taxonomy" id="658218"/>
    <lineage>
        <taxon>Bacteria</taxon>
        <taxon>Pseudomonadati</taxon>
        <taxon>Pseudomonadota</taxon>
        <taxon>Gammaproteobacteria</taxon>
        <taxon>Cellvibrionales</taxon>
        <taxon>Microbulbiferaceae</taxon>
        <taxon>Microbulbifer</taxon>
    </lineage>
</organism>
<dbReference type="STRING" id="658218.SAMN05216562_0375"/>
<protein>
    <submittedName>
        <fullName evidence="2">Uncharacterized protein</fullName>
    </submittedName>
</protein>
<reference evidence="3" key="1">
    <citation type="submission" date="2016-10" db="EMBL/GenBank/DDBJ databases">
        <authorList>
            <person name="Varghese N."/>
            <person name="Submissions S."/>
        </authorList>
    </citation>
    <scope>NUCLEOTIDE SEQUENCE [LARGE SCALE GENOMIC DNA]</scope>
    <source>
        <strain evidence="3">CGMCC 1.10657</strain>
    </source>
</reference>
<evidence type="ECO:0000313" key="2">
    <source>
        <dbReference type="EMBL" id="SDZ79675.1"/>
    </source>
</evidence>
<dbReference type="Proteomes" id="UP000198658">
    <property type="component" value="Unassembled WGS sequence"/>
</dbReference>
<feature type="transmembrane region" description="Helical" evidence="1">
    <location>
        <begin position="20"/>
        <end position="43"/>
    </location>
</feature>
<keyword evidence="3" id="KW-1185">Reference proteome</keyword>
<dbReference type="EMBL" id="FNQO01000001">
    <property type="protein sequence ID" value="SDZ79675.1"/>
    <property type="molecule type" value="Genomic_DNA"/>
</dbReference>
<gene>
    <name evidence="2" type="ORF">SAMN05216562_0375</name>
</gene>
<dbReference type="RefSeq" id="WP_139304792.1">
    <property type="nucleotide sequence ID" value="NZ_FNQO01000001.1"/>
</dbReference>
<keyword evidence="1" id="KW-0812">Transmembrane</keyword>
<name>A0A1H3VXT2_9GAMM</name>
<proteinExistence type="predicted"/>
<keyword evidence="1" id="KW-1133">Transmembrane helix</keyword>
<feature type="transmembrane region" description="Helical" evidence="1">
    <location>
        <begin position="87"/>
        <end position="106"/>
    </location>
</feature>
<accession>A0A1H3VXT2</accession>
<evidence type="ECO:0000256" key="1">
    <source>
        <dbReference type="SAM" id="Phobius"/>
    </source>
</evidence>
<dbReference type="OrthoDB" id="5734186at2"/>
<evidence type="ECO:0000313" key="3">
    <source>
        <dbReference type="Proteomes" id="UP000198658"/>
    </source>
</evidence>
<feature type="transmembrane region" description="Helical" evidence="1">
    <location>
        <begin position="55"/>
        <end position="75"/>
    </location>
</feature>
<keyword evidence="1" id="KW-0472">Membrane</keyword>
<sequence>MSASSSSPGLQQNALYKVAAAGAVLLSVLLTLGANGHFVAIWAQVMSEDTALPRRLLLMLPGAMLAGTAALNILLSKPLWQARGYALSITLAGNLLATLYLIYLMIQGVPDHPIGVFLALEMSFVILLVVIRAGLVWPAAAETPAATNTK</sequence>
<dbReference type="AlphaFoldDB" id="A0A1H3VXT2"/>
<feature type="transmembrane region" description="Helical" evidence="1">
    <location>
        <begin position="118"/>
        <end position="140"/>
    </location>
</feature>